<keyword evidence="4" id="KW-1185">Reference proteome</keyword>
<dbReference type="Proteomes" id="UP001427805">
    <property type="component" value="Unassembled WGS sequence"/>
</dbReference>
<protein>
    <submittedName>
        <fullName evidence="3">Uncharacterized protein</fullName>
    </submittedName>
</protein>
<evidence type="ECO:0000256" key="1">
    <source>
        <dbReference type="SAM" id="MobiDB-lite"/>
    </source>
</evidence>
<evidence type="ECO:0000313" key="4">
    <source>
        <dbReference type="Proteomes" id="UP001427805"/>
    </source>
</evidence>
<keyword evidence="2" id="KW-1133">Transmembrane helix</keyword>
<sequence length="107" mass="10671">MMKSGSHQDSAQAMQRVRVGLTGLAMVLVLIGLMSAIFTSASRDGPATAVGASNVSVIANMTEGNASVAAASGKDEPLAELGAAPSTGSSEQANASAARKVIDQPQQ</sequence>
<feature type="region of interest" description="Disordered" evidence="1">
    <location>
        <begin position="68"/>
        <end position="107"/>
    </location>
</feature>
<feature type="compositionally biased region" description="Polar residues" evidence="1">
    <location>
        <begin position="86"/>
        <end position="95"/>
    </location>
</feature>
<accession>A0ABV0B5Y1</accession>
<feature type="transmembrane region" description="Helical" evidence="2">
    <location>
        <begin position="21"/>
        <end position="38"/>
    </location>
</feature>
<proteinExistence type="predicted"/>
<comment type="caution">
    <text evidence="3">The sequence shown here is derived from an EMBL/GenBank/DDBJ whole genome shotgun (WGS) entry which is preliminary data.</text>
</comment>
<organism evidence="3 4">
    <name type="scientific">Sphingomonas rustica</name>
    <dbReference type="NCBI Taxonomy" id="3103142"/>
    <lineage>
        <taxon>Bacteria</taxon>
        <taxon>Pseudomonadati</taxon>
        <taxon>Pseudomonadota</taxon>
        <taxon>Alphaproteobacteria</taxon>
        <taxon>Sphingomonadales</taxon>
        <taxon>Sphingomonadaceae</taxon>
        <taxon>Sphingomonas</taxon>
    </lineage>
</organism>
<keyword evidence="2" id="KW-0812">Transmembrane</keyword>
<evidence type="ECO:0000256" key="2">
    <source>
        <dbReference type="SAM" id="Phobius"/>
    </source>
</evidence>
<keyword evidence="2" id="KW-0472">Membrane</keyword>
<gene>
    <name evidence="3" type="ORF">TPR58_02995</name>
</gene>
<reference evidence="3 4" key="1">
    <citation type="submission" date="2024-05" db="EMBL/GenBank/DDBJ databases">
        <title>Sphingomonas sp. HF-S3 16S ribosomal RNA gene Genome sequencing and assembly.</title>
        <authorList>
            <person name="Lee H."/>
        </authorList>
    </citation>
    <scope>NUCLEOTIDE SEQUENCE [LARGE SCALE GENOMIC DNA]</scope>
    <source>
        <strain evidence="3 4">HF-S3</strain>
    </source>
</reference>
<evidence type="ECO:0000313" key="3">
    <source>
        <dbReference type="EMBL" id="MEN3746121.1"/>
    </source>
</evidence>
<name>A0ABV0B5Y1_9SPHN</name>
<dbReference type="EMBL" id="JBDIZK010000002">
    <property type="protein sequence ID" value="MEN3746121.1"/>
    <property type="molecule type" value="Genomic_DNA"/>
</dbReference>